<reference evidence="4" key="1">
    <citation type="journal article" date="2019" name="Sci. Rep.">
        <title>Draft genome of Tanacetum cinerariifolium, the natural source of mosquito coil.</title>
        <authorList>
            <person name="Yamashiro T."/>
            <person name="Shiraishi A."/>
            <person name="Satake H."/>
            <person name="Nakayama K."/>
        </authorList>
    </citation>
    <scope>NUCLEOTIDE SEQUENCE</scope>
</reference>
<feature type="region of interest" description="Disordered" evidence="1">
    <location>
        <begin position="3286"/>
        <end position="3329"/>
    </location>
</feature>
<feature type="compositionally biased region" description="Basic residues" evidence="1">
    <location>
        <begin position="1552"/>
        <end position="1562"/>
    </location>
</feature>
<feature type="compositionally biased region" description="Low complexity" evidence="1">
    <location>
        <begin position="1582"/>
        <end position="1591"/>
    </location>
</feature>
<feature type="region of interest" description="Disordered" evidence="1">
    <location>
        <begin position="3363"/>
        <end position="3414"/>
    </location>
</feature>
<feature type="transmembrane region" description="Helical" evidence="2">
    <location>
        <begin position="1306"/>
        <end position="1327"/>
    </location>
</feature>
<feature type="region of interest" description="Disordered" evidence="1">
    <location>
        <begin position="930"/>
        <end position="991"/>
    </location>
</feature>
<keyword evidence="2" id="KW-0812">Transmembrane</keyword>
<feature type="compositionally biased region" description="Low complexity" evidence="1">
    <location>
        <begin position="1536"/>
        <end position="1551"/>
    </location>
</feature>
<feature type="compositionally biased region" description="Low complexity" evidence="1">
    <location>
        <begin position="2903"/>
        <end position="2914"/>
    </location>
</feature>
<dbReference type="SUPFAM" id="SSF54665">
    <property type="entry name" value="CO dehydrogenase molybdoprotein N-domain-like"/>
    <property type="match status" value="1"/>
</dbReference>
<dbReference type="CDD" id="cd18774">
    <property type="entry name" value="PDC2_HK_sensor"/>
    <property type="match status" value="1"/>
</dbReference>
<name>A0A699GFT0_TANCI</name>
<feature type="compositionally biased region" description="Basic residues" evidence="1">
    <location>
        <begin position="3292"/>
        <end position="3303"/>
    </location>
</feature>
<evidence type="ECO:0000259" key="3">
    <source>
        <dbReference type="SMART" id="SM01008"/>
    </source>
</evidence>
<feature type="compositionally biased region" description="Basic and acidic residues" evidence="1">
    <location>
        <begin position="3203"/>
        <end position="3213"/>
    </location>
</feature>
<feature type="compositionally biased region" description="Gly residues" evidence="1">
    <location>
        <begin position="2820"/>
        <end position="2829"/>
    </location>
</feature>
<feature type="transmembrane region" description="Helical" evidence="2">
    <location>
        <begin position="1037"/>
        <end position="1057"/>
    </location>
</feature>
<gene>
    <name evidence="4" type="ORF">Tci_000561</name>
</gene>
<feature type="compositionally biased region" description="Gly residues" evidence="1">
    <location>
        <begin position="1592"/>
        <end position="1603"/>
    </location>
</feature>
<feature type="compositionally biased region" description="Basic and acidic residues" evidence="1">
    <location>
        <begin position="1413"/>
        <end position="1424"/>
    </location>
</feature>
<protein>
    <submittedName>
        <fullName evidence="4">Indole-3-acetaldehyde oxidase</fullName>
    </submittedName>
</protein>
<dbReference type="InterPro" id="IPR016208">
    <property type="entry name" value="Ald_Oxase/xanthine_DH-like"/>
</dbReference>
<feature type="compositionally biased region" description="Basic residues" evidence="1">
    <location>
        <begin position="2707"/>
        <end position="2726"/>
    </location>
</feature>
<feature type="compositionally biased region" description="Basic residues" evidence="1">
    <location>
        <begin position="1620"/>
        <end position="1630"/>
    </location>
</feature>
<feature type="compositionally biased region" description="Low complexity" evidence="1">
    <location>
        <begin position="1425"/>
        <end position="1439"/>
    </location>
</feature>
<dbReference type="Gene3D" id="3.90.1170.50">
    <property type="entry name" value="Aldehyde oxidase/xanthine dehydrogenase, a/b hammerhead"/>
    <property type="match status" value="1"/>
</dbReference>
<evidence type="ECO:0000256" key="1">
    <source>
        <dbReference type="SAM" id="MobiDB-lite"/>
    </source>
</evidence>
<feature type="compositionally biased region" description="Basic residues" evidence="1">
    <location>
        <begin position="3174"/>
        <end position="3190"/>
    </location>
</feature>
<feature type="compositionally biased region" description="Low complexity" evidence="1">
    <location>
        <begin position="3379"/>
        <end position="3396"/>
    </location>
</feature>
<feature type="compositionally biased region" description="Basic and acidic residues" evidence="1">
    <location>
        <begin position="4063"/>
        <end position="4084"/>
    </location>
</feature>
<feature type="region of interest" description="Disordered" evidence="1">
    <location>
        <begin position="4007"/>
        <end position="4188"/>
    </location>
</feature>
<dbReference type="SMART" id="SM01008">
    <property type="entry name" value="Ald_Xan_dh_C"/>
    <property type="match status" value="1"/>
</dbReference>
<dbReference type="Pfam" id="PF01315">
    <property type="entry name" value="Ald_Xan_dh_C"/>
    <property type="match status" value="1"/>
</dbReference>
<sequence>MHVSNCCPAPPRARPAQRRELRRLHRHGAPGHGQHGAGHVTAFAGRQQHVRTGQFGRLAGTLHRHLLAEGLDFLGLHGGRDQRRPDRARQHGVGADAAVGQQLRQVRREVHDRALGGRVGQLARLGRLAIDRRRVDDGRARFQMRHGGLDDIKHRVQVHIEVALPVFHADLVDAVGAFLERGVVDHDVKLAQLAHGSVHQRLAVGRVGHVAGHQHGAAARLFDPARGFAGVVFFAQVGDQDVGAFARVGDRHGAADAAVGARDQGHLALQLAGTLIALFAVVGTRVERAGRAGPAREHPLQAVAAGTGRRACWTGTDMGNNDVDDDVQAIEVDRTSLARPSGCNRAMANREPSYGTACYGGSGTMTGALVAYRESAVDDRAVIGRGGCRAQVGWRGVVVVHHVGAGGVGVGDADPQAIRGAGLAAAVPGLDRVAVAAAAVEAAGAGHAGLLAVARGAGHLLAAELEVAVEQHDRLGGRRPGVAQRRPYCKPQRPVAGDAAGRGRAAQRARAVQGGLGRIFHDDVLHQLGGAAARVGHREAQSVGAGRAEAVPHRHLSRTGRFAHGGRGRRATVGPHGAGLVGLRETVIGKVDGEGEVLAQLDQSGQGGDRAKYGRIGAARAGAQHHQAGVRGSEDHAGLVDGAGAIQDQAGRRAVQPGIQVDRRAQARPPHGPRRVPVGIARRRRPADDLAGVVDVAGAGDAGRQAGQLRQTGGGRPLERVIALVVADGIAHRFAAVVERGHVRQVAAAVDRHHAAQAAPEEAGFVRVAGHVGPPDHLVARIDVEAERALPAQGAQAGRLGPQGRQRAPGIPPHGARRDARFGVQADDDVAVVDVGRAGHAGAGQRAHAARRGPGEAQDVAARRAVFRRAHHHALVVQRARPRVVAAQRADVAHPVAVEEAAALAVGGEGIEHGLATFVERGAAVGGQVDDAVDRARRGDGRRGGRGAGPGVVRRGGSESPKQDERKRTLALTPGAPRRREPQTAAARPRQHKIALADGAFDNGRAPIQTSGKLAASPMHPDSMPSRPRFTYSLRHLLIMLTAIGLLPLAMLGTWSIHTGSQYQQREQQRLMLDLVRALSSAVDAELDGAVAILTGLGRAPELQDGELQAFHGVARDLVKVQPEWLGVILTDDTGKVLLRTMDEFGSLSAGPAIADPDSLREALATRQPVVGHIARGPRGRAAFPVRVPVITASGKLYTLTAVIKPDRLMRLLDRQQVPGGAVSAIRDSARAVVARSRNQESAVGAPPTASLIALMNASGAEGVGSARTREGRDMVTAYTTLSHYNWVTVVGRPAEQLHAAALQGLGVYGAGIFISLLVSIALASLLSTRLVTTIRALQQNAAALGSGAALTRSTSSITEVEEISQALVLADSQRNAHERERKLLLDSLNQALTSHQAALADAREAGRAKDEFLAPARARRDAAPGRSPAAPGGRSAGRVAHHFRQAADRYPAAEPGRRGPPRGGGGAGPVDCRVAAENRVGGGRRQPPDAGAQQPAVERGALRQHRYPRGAHGRRRPCAAGGGRRRHRHEHRAAGARVRTVPAGAAIAGAAHRRPGSRPGHRAQDRGAAWRPGVGQQRRSGPGQPVRGAAAAGGGARVGSGRTGRRGRRRPAGAAGGRQRGRRQRRRRTAGTDGPPAARRRRRAPGGAHRLRPEGRRGTRVRRQLQPAPDQAGVAGRPATGHRAAARRGITRYAATSRRRHVHRLLRERRGAAAQVKARVRRLVVAGVLARHLGAVLRVVHQGGDTGAGRDRGAEQQQRRIAGVAHHDFLAPVAQQVGRQHRRGLGAVVGGAAVCAQVEQVGHAGRGRIPLLHDQAAQRFAQQVAVPPHAEVHRRGRRGADLHARGRAQAAAAGPAFLAHVTGIDVEAHAPSHVGAGSAGAPEHGARGGVVQLGAVVAVAGGALVHHVDLLAAAVGVEFAEVQRVAVTEAGGVQQLAVAADGGRAVHDVVLAVAIGVAGGKPVRALAARGAARHVGVEHPAAGEVAVAPVPGRDHGARVVPARKHGAGACTVEVRHAAQEAVYPVAVVVAPAGHRAARGQVVDGFHGGARLAVEHGQELGAGQHVAGAVAVVGAGRADGRALAVHRAVGRLGHHLGQAVAVEIVRQERGVVGARADVLAEVDAPQARAVEFVGVQIRVARVAGLGVILGVGRLPFDDQFVRAVAVQVGRGAVVDLVRVRHAIGRGAPGRRLHRDRFVRRGPGGARAGICLFDAAHHRAHCVMVGGAAAPVAVVERIEWRAVELLAVAVHIERGVGGVGRQLAPADEHAIAGLDGHGAAIEPLDLLAGRCRVAEARGAGQLTLPQGMRLQSARASGGRNTQFVEQCCCFWRRGAGAGAAQSLSNMIVWRSAQFFCGRFALARLIERGGRHGRDLAEGGGKRGRAGEPEFVRHLRDGFAPAQAVHRLHDARPLPPHLERQARLGQEQAADRAHGRRCARGNGIHAQFVAHVATGDRDNAQPDRAGGQGQERGRIGRVGQFVQHQPHRQCGLVGAAVQARVGGKSGIEQRAQQGRDAQREWPVEPGGRGPGLGRGRLPVDHPQFRVRQHFHPVRHPGRHPHTELRRHQPAARRRVHFHHAGSGKGQLGLVMAVQRGGAAARLAAAVQDPATGAAHANSNDRYVRRQPGGATGAGGTPRAAGGRGARQNPRGRRQPGRLENPRRRRPAHGPDIAHRAGRGNQRRGGAGGQRWRGGRGGRVGGGWRQVQAGRRRLRHHPRRRVCRIRRGAGSRPGAQTGQPGFHRGCRRRTGRTDGVAGHVRPGAADQGAAPVDYRRLGRRGLAGDPAGQGGRRARDRDGVRPQRGLRARPGRGRLHRLHGAAVRGGGAGGGHGDGRGVRHRGRRRVCAGVFRSEAGRLPGDLGSVRVRRRPPARRSRGHRPGAGAVPARRGAARRHRPAGAGGPAGAARGNGAAAGADPGGAGAVAGRPHAGQDRDRHRRLNDAARAAAGPAVVSSPSALVFQSIRHVIPEVIQGVHHRRHACRGPVRGRLRVRGAGRLFRLRAHRSGRTQKRQQGVVPRRQGQDGPSHERSPPRTVGAFRDRRCHHHLSRIADHQRPAAGLPGRSLGHAAGPVARARGPDRLQEGLRPGPVRRLHRARWRPPGAGIATASAAAGVHRQRRLPVRLLYLGPAVFRRGPDERRPRAYGGRSAIATIPTGPTCLARCPHESRHLPLGRRRRRRAGAPVWRRGRQRHAIEGHRGRHQPARPDEGTRDVAHAAGGHQRAAAGRHFTDAGRRPAAGRHRAQRRYRLPSAARAGHRLFGHRRPDAPARDPGRQRPLHRHASLGHVRGARCAGRRGARALGRRRAADRLRRLPPPARRASRAGHGAGRRRIDHPYRAAACAAVCGPFVLPEIPRPRLVRVRAGVGGGHAGRGRGRPGARRAPGAGQRGAQAVARAGSGSGPDRPPGRRRGVCRSGADFIGRRARAGPERLQDHHGAPRRGANVTDLIAELRTPGAVPGTGTVQIGDAVSRVDGRDKVTGQARYAAEYVPDLAGGGTPAAQDSGLLYGVVVSGAIARGHIKTIDPSAALGVPGVVDVIWHENRPKIRSFDIFYKDMTAPGGSPYRPLYDNEVHYSGQPVALVVADTFEAARYAASLVRVDYDEEPHQTYLLDNVERAYKPSRLKAGYTPPPDVKGHPDEMWEKSPVRIEGEYYSGVEHHNPLEMFATTVIRDDDGHFTIYDKTQSSQNSRWYVSHVFGLSNDKVTVRNPYVGGAFGSGLRPQYQLPLAVMAALKLERSVRVVLTRQQMFTFGHRPETQQRIKLSAEADGTLTSIVHEAVAETSRYEDYVEVVVNWSGELYACEHIRLGYKVVDLDHASPMDMRAPGAAHGVHALEVAMDELSYQLKMDPLALRLKNYAEIDPTHGLPYSTKELRECYLQGAARFGWDQHVRPRQRRAAPRRQPGREQRGHRHRHRHVHRDEHDRCRGHGPAAGKSEVPARRLHAAGGADRRRFVPRGHRRFGRGGRVREAAKAPVQAGQGLARFAAGQGALRRRGICRRPGAAAQPARFGRGAVAGAGRRDRAAGRKVPDAAQYAQADEVPARHPLGSIRGSAGGPGIRHRARDARGQRDCGGAHHQRQDGAQPDHRRRGVGHRPGAARGDPLRPSPGALHEPQPVRVPRVGQRRHPRHRRHFCKRRRPHRQPHRRQGRGRNRPGGRVRRSVQRHLPRHRSARAQHADDAGKGDAGMMK</sequence>
<organism evidence="4">
    <name type="scientific">Tanacetum cinerariifolium</name>
    <name type="common">Dalmatian daisy</name>
    <name type="synonym">Chrysanthemum cinerariifolium</name>
    <dbReference type="NCBI Taxonomy" id="118510"/>
    <lineage>
        <taxon>Eukaryota</taxon>
        <taxon>Viridiplantae</taxon>
        <taxon>Streptophyta</taxon>
        <taxon>Embryophyta</taxon>
        <taxon>Tracheophyta</taxon>
        <taxon>Spermatophyta</taxon>
        <taxon>Magnoliopsida</taxon>
        <taxon>eudicotyledons</taxon>
        <taxon>Gunneridae</taxon>
        <taxon>Pentapetalae</taxon>
        <taxon>asterids</taxon>
        <taxon>campanulids</taxon>
        <taxon>Asterales</taxon>
        <taxon>Asteraceae</taxon>
        <taxon>Asteroideae</taxon>
        <taxon>Anthemideae</taxon>
        <taxon>Anthemidinae</taxon>
        <taxon>Tanacetum</taxon>
    </lineage>
</organism>
<feature type="compositionally biased region" description="Basic residues" evidence="1">
    <location>
        <begin position="3318"/>
        <end position="3329"/>
    </location>
</feature>
<feature type="region of interest" description="Disordered" evidence="1">
    <location>
        <begin position="476"/>
        <end position="502"/>
    </location>
</feature>
<dbReference type="InterPro" id="IPR037165">
    <property type="entry name" value="AldOxase/xan_DH_Mopterin-bd_sf"/>
</dbReference>
<feature type="region of interest" description="Disordered" evidence="1">
    <location>
        <begin position="2852"/>
        <end position="2936"/>
    </location>
</feature>
<feature type="compositionally biased region" description="Basic residues" evidence="1">
    <location>
        <begin position="4121"/>
        <end position="4172"/>
    </location>
</feature>
<feature type="region of interest" description="Disordered" evidence="1">
    <location>
        <begin position="3420"/>
        <end position="3439"/>
    </location>
</feature>
<feature type="compositionally biased region" description="Basic residues" evidence="1">
    <location>
        <begin position="1503"/>
        <end position="1532"/>
    </location>
</feature>
<feature type="region of interest" description="Disordered" evidence="1">
    <location>
        <begin position="2504"/>
        <end position="2533"/>
    </location>
</feature>
<evidence type="ECO:0000313" key="4">
    <source>
        <dbReference type="EMBL" id="GEU28583.1"/>
    </source>
</evidence>
<feature type="compositionally biased region" description="Basic residues" evidence="1">
    <location>
        <begin position="3907"/>
        <end position="3916"/>
    </location>
</feature>
<dbReference type="PANTHER" id="PTHR11908:SF153">
    <property type="entry name" value="DEHYDROGENASE"/>
    <property type="match status" value="1"/>
</dbReference>
<dbReference type="PANTHER" id="PTHR11908">
    <property type="entry name" value="XANTHINE DEHYDROGENASE"/>
    <property type="match status" value="1"/>
</dbReference>
<feature type="compositionally biased region" description="Low complexity" evidence="1">
    <location>
        <begin position="3214"/>
        <end position="3226"/>
    </location>
</feature>
<dbReference type="GO" id="GO:0005506">
    <property type="term" value="F:iron ion binding"/>
    <property type="evidence" value="ECO:0007669"/>
    <property type="project" value="InterPro"/>
</dbReference>
<keyword evidence="2" id="KW-0472">Membrane</keyword>
<feature type="region of interest" description="Disordered" evidence="1">
    <location>
        <begin position="3001"/>
        <end position="3085"/>
    </location>
</feature>
<dbReference type="InterPro" id="IPR000674">
    <property type="entry name" value="Ald_Oxase/Xan_DH_a/b"/>
</dbReference>
<dbReference type="GO" id="GO:0016491">
    <property type="term" value="F:oxidoreductase activity"/>
    <property type="evidence" value="ECO:0007669"/>
    <property type="project" value="InterPro"/>
</dbReference>
<feature type="compositionally biased region" description="Low complexity" evidence="1">
    <location>
        <begin position="3010"/>
        <end position="3023"/>
    </location>
</feature>
<feature type="compositionally biased region" description="Basic and acidic residues" evidence="1">
    <location>
        <begin position="932"/>
        <end position="943"/>
    </location>
</feature>
<feature type="compositionally biased region" description="Low complexity" evidence="1">
    <location>
        <begin position="2634"/>
        <end position="2646"/>
    </location>
</feature>
<feature type="compositionally biased region" description="Basic and acidic residues" evidence="1">
    <location>
        <begin position="3425"/>
        <end position="3435"/>
    </location>
</feature>
<evidence type="ECO:0000256" key="2">
    <source>
        <dbReference type="SAM" id="Phobius"/>
    </source>
</evidence>
<feature type="compositionally biased region" description="Basic residues" evidence="1">
    <location>
        <begin position="2801"/>
        <end position="2816"/>
    </location>
</feature>
<feature type="region of interest" description="Disordered" evidence="1">
    <location>
        <begin position="3887"/>
        <end position="3944"/>
    </location>
</feature>
<feature type="region of interest" description="Disordered" evidence="1">
    <location>
        <begin position="3174"/>
        <end position="3227"/>
    </location>
</feature>
<feature type="compositionally biased region" description="Gly residues" evidence="1">
    <location>
        <begin position="2680"/>
        <end position="2701"/>
    </location>
</feature>
<keyword evidence="2" id="KW-1133">Transmembrane helix</keyword>
<feature type="compositionally biased region" description="Low complexity" evidence="1">
    <location>
        <begin position="493"/>
        <end position="502"/>
    </location>
</feature>
<dbReference type="Pfam" id="PF02738">
    <property type="entry name" value="MoCoBD_1"/>
    <property type="match status" value="1"/>
</dbReference>
<feature type="compositionally biased region" description="Basic residues" evidence="1">
    <location>
        <begin position="2863"/>
        <end position="2877"/>
    </location>
</feature>
<feature type="compositionally biased region" description="Basic and acidic residues" evidence="1">
    <location>
        <begin position="4017"/>
        <end position="4028"/>
    </location>
</feature>
<feature type="region of interest" description="Disordered" evidence="1">
    <location>
        <begin position="1413"/>
        <end position="1686"/>
    </location>
</feature>
<dbReference type="InterPro" id="IPR036856">
    <property type="entry name" value="Ald_Oxase/Xan_DH_a/b_sf"/>
</dbReference>
<feature type="region of interest" description="Disordered" evidence="1">
    <location>
        <begin position="2610"/>
        <end position="2838"/>
    </location>
</feature>
<feature type="compositionally biased region" description="Low complexity" evidence="1">
    <location>
        <begin position="4007"/>
        <end position="4016"/>
    </location>
</feature>
<dbReference type="EMBL" id="BKCJ010000009">
    <property type="protein sequence ID" value="GEU28583.1"/>
    <property type="molecule type" value="Genomic_DNA"/>
</dbReference>
<accession>A0A699GFT0</accession>
<feature type="region of interest" description="Disordered" evidence="1">
    <location>
        <begin position="792"/>
        <end position="818"/>
    </location>
</feature>
<comment type="caution">
    <text evidence="4">The sequence shown here is derived from an EMBL/GenBank/DDBJ whole genome shotgun (WGS) entry which is preliminary data.</text>
</comment>
<dbReference type="Gene3D" id="3.30.365.10">
    <property type="entry name" value="Aldehyde oxidase/xanthine dehydrogenase, molybdopterin binding domain"/>
    <property type="match status" value="2"/>
</dbReference>
<feature type="domain" description="Aldehyde oxidase/xanthine dehydrogenase a/b hammerhead" evidence="3">
    <location>
        <begin position="3478"/>
        <end position="3604"/>
    </location>
</feature>
<dbReference type="InterPro" id="IPR008274">
    <property type="entry name" value="AldOxase/xan_DH_MoCoBD1"/>
</dbReference>
<proteinExistence type="predicted"/>
<dbReference type="SUPFAM" id="SSF56003">
    <property type="entry name" value="Molybdenum cofactor-binding domain"/>
    <property type="match status" value="1"/>
</dbReference>